<dbReference type="FunCoup" id="F1A016">
    <property type="interactions" value="931"/>
</dbReference>
<protein>
    <submittedName>
        <fullName evidence="1">Uncharacterized protein</fullName>
    </submittedName>
</protein>
<reference evidence="2" key="1">
    <citation type="journal article" date="2011" name="Genome Biol.">
        <title>Comparative genomics of the social amoebae Dictyostelium discoideum and Dictyostelium purpureum.</title>
        <authorList>
            <consortium name="US DOE Joint Genome Institute (JGI-PGF)"/>
            <person name="Sucgang R."/>
            <person name="Kuo A."/>
            <person name="Tian X."/>
            <person name="Salerno W."/>
            <person name="Parikh A."/>
            <person name="Feasley C.L."/>
            <person name="Dalin E."/>
            <person name="Tu H."/>
            <person name="Huang E."/>
            <person name="Barry K."/>
            <person name="Lindquist E."/>
            <person name="Shapiro H."/>
            <person name="Bruce D."/>
            <person name="Schmutz J."/>
            <person name="Salamov A."/>
            <person name="Fey P."/>
            <person name="Gaudet P."/>
            <person name="Anjard C."/>
            <person name="Babu M.M."/>
            <person name="Basu S."/>
            <person name="Bushmanova Y."/>
            <person name="van der Wel H."/>
            <person name="Katoh-Kurasawa M."/>
            <person name="Dinh C."/>
            <person name="Coutinho P.M."/>
            <person name="Saito T."/>
            <person name="Elias M."/>
            <person name="Schaap P."/>
            <person name="Kay R.R."/>
            <person name="Henrissat B."/>
            <person name="Eichinger L."/>
            <person name="Rivero F."/>
            <person name="Putnam N.H."/>
            <person name="West C.M."/>
            <person name="Loomis W.F."/>
            <person name="Chisholm R.L."/>
            <person name="Shaulsky G."/>
            <person name="Strassmann J.E."/>
            <person name="Queller D.C."/>
            <person name="Kuspa A."/>
            <person name="Grigoriev I.V."/>
        </authorList>
    </citation>
    <scope>NUCLEOTIDE SEQUENCE [LARGE SCALE GENOMIC DNA]</scope>
    <source>
        <strain evidence="2">QSDP1</strain>
    </source>
</reference>
<dbReference type="InterPro" id="IPR053354">
    <property type="entry name" value="MGDG_epimerase"/>
</dbReference>
<dbReference type="InterPro" id="IPR036291">
    <property type="entry name" value="NAD(P)-bd_dom_sf"/>
</dbReference>
<dbReference type="PANTHER" id="PTHR43558:SF6">
    <property type="entry name" value="REDUCTASE, PUTATIVE (AFU_ORTHOLOGUE AFUA_3G10540)-RELATED"/>
    <property type="match status" value="1"/>
</dbReference>
<dbReference type="RefSeq" id="XP_003293010.1">
    <property type="nucleotide sequence ID" value="XM_003292962.1"/>
</dbReference>
<dbReference type="Proteomes" id="UP000001064">
    <property type="component" value="Unassembled WGS sequence"/>
</dbReference>
<dbReference type="AlphaFoldDB" id="F1A016"/>
<keyword evidence="2" id="KW-1185">Reference proteome</keyword>
<proteinExistence type="predicted"/>
<dbReference type="SUPFAM" id="SSF51735">
    <property type="entry name" value="NAD(P)-binding Rossmann-fold domains"/>
    <property type="match status" value="1"/>
</dbReference>
<organism evidence="1 2">
    <name type="scientific">Dictyostelium purpureum</name>
    <name type="common">Slime mold</name>
    <dbReference type="NCBI Taxonomy" id="5786"/>
    <lineage>
        <taxon>Eukaryota</taxon>
        <taxon>Amoebozoa</taxon>
        <taxon>Evosea</taxon>
        <taxon>Eumycetozoa</taxon>
        <taxon>Dictyostelia</taxon>
        <taxon>Dictyosteliales</taxon>
        <taxon>Dictyosteliaceae</taxon>
        <taxon>Dictyostelium</taxon>
    </lineage>
</organism>
<dbReference type="Gene3D" id="3.40.50.720">
    <property type="entry name" value="NAD(P)-binding Rossmann-like Domain"/>
    <property type="match status" value="1"/>
</dbReference>
<dbReference type="eggNOG" id="ENOG502QU61">
    <property type="taxonomic scope" value="Eukaryota"/>
</dbReference>
<dbReference type="OrthoDB" id="539213at2759"/>
<dbReference type="InterPro" id="IPR002347">
    <property type="entry name" value="SDR_fam"/>
</dbReference>
<dbReference type="KEGG" id="dpp:DICPUDRAFT_157802"/>
<dbReference type="VEuPathDB" id="AmoebaDB:DICPUDRAFT_157802"/>
<name>F1A016_DICPU</name>
<accession>F1A016</accession>
<dbReference type="PANTHER" id="PTHR43558">
    <property type="entry name" value="REDUCTASE, PUTATIVE (AFU_ORTHOLOGUE AFUA_3G10540)-RELATED"/>
    <property type="match status" value="1"/>
</dbReference>
<dbReference type="EMBL" id="GL871327">
    <property type="protein sequence ID" value="EGC30455.1"/>
    <property type="molecule type" value="Genomic_DNA"/>
</dbReference>
<dbReference type="GO" id="GO:0016857">
    <property type="term" value="F:racemase and epimerase activity, acting on carbohydrates and derivatives"/>
    <property type="evidence" value="ECO:0000318"/>
    <property type="project" value="GO_Central"/>
</dbReference>
<sequence>MEKLKLIKNEALSIFFYEYIELNYRELNIVVQIEDLEYSKNKTIKSVLVVINPPEGTLRKNSIINIRYLEYFSKKNIKKLIIKEFSKLTLLDKPISLHLIPHPCVKYKKVVDNKEIVHHKENYKSCSIVNYLKRKKTYDSLNGNDKKKIKTANDDIAKIDYVVNNINNSVNCNSKNYYNNTDNNNGNNNCSNIDKNNSNSENSSSVTVIKETQPFKLKNISDHLIEAYLYKGYKELYLLLFLYPKGVTGPSNFFSRLLNNFKYIDSGLINQKIDEYLISNNNNNKIFKLLSIYIFSHLNYLVGNKKSDIKEIKEIYKNLLTKINNREHIKSIHSFYKRINNKDKYYSINSDISDYLKFIDQSVEIEIRKYNFYSYQLQYSAQIISIENNINIKTINFFLHQKNNNNNNNNNPYNSNEIIKVYDQEVFNHSFYLKPDLYCNKNIFKSDFGNNPEEFKYGSDSLKDYDFYRPPKNGNYSISPSLELFKLCFGVFSSGLFKNFDWGEETDETRVIVSGGSISACLDTLPIAIKKEFIHYKTIERYLYKSKMPVLLVRKFMEFVFESSRLKELLVDRFFGQNSPTLGSDVDIWFIGQDLNSAKMKIYQSIENIKSNYREANPLFENSFLYVRTRNALTFFRTYPQRKIQFITKIYKSVDHLLSSFDMNCAMVFYDGSNVFMHRESIDSYNKRYNIGGQIFNQPERYRVAKYLKRGFFTFSKIKEYVQERNSSYVAIDSYDFYDEQRQKEGLSIAQMKDFLNETFGCKAVSDDPYYLLENPELFEISFKEKFDILTKTLIECKACRRHRFFDGNHKKFCSPEGNRCSGFYNLKNTYVGNVRSIAPFKYSLVLGGRTGLGFQIAFYLLDLGFTVFITSRFPEITKKKISQQKFSPHLKKLHIVKVDFNDRDQTENFIRYIKTTIPQLDLLFNTIKFSNKNENYNYSSIFNQLKTQEESLTATNINNNMDNNINNININNIDNIIENNNEFQIKIINFSNKNIIYKYDSETDESTSTTSTTNQIINNSMVLTSEYVNYIHYKFPKLIASQLISIIKNQMQNNEHLFNKYCEKYPFYSDSFEGTGIIFNINWKEGDEIDKTITLHNNTNSSGAKNLEKDDILYLKYPVTDKDFKKCYIKRKENQLILKNIMNS</sequence>
<dbReference type="GeneID" id="10510481"/>
<evidence type="ECO:0000313" key="1">
    <source>
        <dbReference type="EMBL" id="EGC30455.1"/>
    </source>
</evidence>
<dbReference type="Pfam" id="PF00106">
    <property type="entry name" value="adh_short"/>
    <property type="match status" value="1"/>
</dbReference>
<gene>
    <name evidence="1" type="ORF">DICPUDRAFT_157802</name>
</gene>
<evidence type="ECO:0000313" key="2">
    <source>
        <dbReference type="Proteomes" id="UP000001064"/>
    </source>
</evidence>
<dbReference type="InParanoid" id="F1A016"/>